<keyword evidence="1" id="KW-0812">Transmembrane</keyword>
<organism evidence="2 3">
    <name type="scientific">Bacillus manliponensis</name>
    <dbReference type="NCBI Taxonomy" id="574376"/>
    <lineage>
        <taxon>Bacteria</taxon>
        <taxon>Bacillati</taxon>
        <taxon>Bacillota</taxon>
        <taxon>Bacilli</taxon>
        <taxon>Bacillales</taxon>
        <taxon>Bacillaceae</taxon>
        <taxon>Bacillus</taxon>
        <taxon>Bacillus cereus group</taxon>
    </lineage>
</organism>
<evidence type="ECO:0000313" key="2">
    <source>
        <dbReference type="EMBL" id="KEK19822.1"/>
    </source>
</evidence>
<evidence type="ECO:0008006" key="4">
    <source>
        <dbReference type="Google" id="ProtNLM"/>
    </source>
</evidence>
<protein>
    <recommendedName>
        <fullName evidence="4">YfzA-like protein</fullName>
    </recommendedName>
</protein>
<sequence length="98" mass="11234">MADKQKDTIPFFKKTWVLFIGTFLLLQLIFIAIETIGWAPNLKDGDGKLFERITESAIFSEWFVFYEAPQFNVFTVLFGIILLVPGIIGAIIDIFSRK</sequence>
<feature type="transmembrane region" description="Helical" evidence="1">
    <location>
        <begin position="16"/>
        <end position="39"/>
    </location>
</feature>
<keyword evidence="1" id="KW-0472">Membrane</keyword>
<evidence type="ECO:0000313" key="3">
    <source>
        <dbReference type="Proteomes" id="UP000027822"/>
    </source>
</evidence>
<dbReference type="AlphaFoldDB" id="A0A073K043"/>
<keyword evidence="1" id="KW-1133">Transmembrane helix</keyword>
<comment type="caution">
    <text evidence="2">The sequence shown here is derived from an EMBL/GenBank/DDBJ whole genome shotgun (WGS) entry which is preliminary data.</text>
</comment>
<feature type="transmembrane region" description="Helical" evidence="1">
    <location>
        <begin position="71"/>
        <end position="95"/>
    </location>
</feature>
<dbReference type="Pfam" id="PF14118">
    <property type="entry name" value="YfzA"/>
    <property type="match status" value="1"/>
</dbReference>
<keyword evidence="3" id="KW-1185">Reference proteome</keyword>
<reference evidence="2 3" key="1">
    <citation type="submission" date="2014-06" db="EMBL/GenBank/DDBJ databases">
        <title>Draft genome sequence of Bacillus manliponensis JCM 15802 (MCCC 1A00708).</title>
        <authorList>
            <person name="Lai Q."/>
            <person name="Liu Y."/>
            <person name="Shao Z."/>
        </authorList>
    </citation>
    <scope>NUCLEOTIDE SEQUENCE [LARGE SCALE GENOMIC DNA]</scope>
    <source>
        <strain evidence="2 3">JCM 15802</strain>
    </source>
</reference>
<dbReference type="InterPro" id="IPR025627">
    <property type="entry name" value="YfzA"/>
</dbReference>
<dbReference type="EMBL" id="JOTN01000005">
    <property type="protein sequence ID" value="KEK19822.1"/>
    <property type="molecule type" value="Genomic_DNA"/>
</dbReference>
<dbReference type="Proteomes" id="UP000027822">
    <property type="component" value="Unassembled WGS sequence"/>
</dbReference>
<evidence type="ECO:0000256" key="1">
    <source>
        <dbReference type="SAM" id="Phobius"/>
    </source>
</evidence>
<name>A0A073K043_9BACI</name>
<dbReference type="eggNOG" id="ENOG5030GW1">
    <property type="taxonomic scope" value="Bacteria"/>
</dbReference>
<accession>A0A073K043</accession>
<proteinExistence type="predicted"/>
<dbReference type="RefSeq" id="WP_034637918.1">
    <property type="nucleotide sequence ID" value="NZ_CBCSJC010000010.1"/>
</dbReference>
<dbReference type="OrthoDB" id="2638799at2"/>
<gene>
    <name evidence="2" type="ORF">BAMA_18760</name>
</gene>